<proteinExistence type="predicted"/>
<comment type="caution">
    <text evidence="1">The sequence shown here is derived from an EMBL/GenBank/DDBJ whole genome shotgun (WGS) entry which is preliminary data.</text>
</comment>
<accession>A0A392UYU3</accession>
<keyword evidence="2" id="KW-1185">Reference proteome</keyword>
<protein>
    <submittedName>
        <fullName evidence="1">Uncharacterized protein</fullName>
    </submittedName>
</protein>
<name>A0A392UYU3_9FABA</name>
<evidence type="ECO:0000313" key="1">
    <source>
        <dbReference type="EMBL" id="MCI79875.1"/>
    </source>
</evidence>
<feature type="non-terminal residue" evidence="1">
    <location>
        <position position="1"/>
    </location>
</feature>
<reference evidence="1 2" key="1">
    <citation type="journal article" date="2018" name="Front. Plant Sci.">
        <title>Red Clover (Trifolium pratense) and Zigzag Clover (T. medium) - A Picture of Genomic Similarities and Differences.</title>
        <authorList>
            <person name="Dluhosova J."/>
            <person name="Istvanek J."/>
            <person name="Nedelnik J."/>
            <person name="Repkova J."/>
        </authorList>
    </citation>
    <scope>NUCLEOTIDE SEQUENCE [LARGE SCALE GENOMIC DNA]</scope>
    <source>
        <strain evidence="2">cv. 10/8</strain>
        <tissue evidence="1">Leaf</tissue>
    </source>
</reference>
<dbReference type="EMBL" id="LXQA010983282">
    <property type="protein sequence ID" value="MCI79875.1"/>
    <property type="molecule type" value="Genomic_DNA"/>
</dbReference>
<evidence type="ECO:0000313" key="2">
    <source>
        <dbReference type="Proteomes" id="UP000265520"/>
    </source>
</evidence>
<sequence>AGHPVNGGRRGLGALAGHEGIQSSRFGYGSI</sequence>
<dbReference type="AlphaFoldDB" id="A0A392UYU3"/>
<dbReference type="Proteomes" id="UP000265520">
    <property type="component" value="Unassembled WGS sequence"/>
</dbReference>
<organism evidence="1 2">
    <name type="scientific">Trifolium medium</name>
    <dbReference type="NCBI Taxonomy" id="97028"/>
    <lineage>
        <taxon>Eukaryota</taxon>
        <taxon>Viridiplantae</taxon>
        <taxon>Streptophyta</taxon>
        <taxon>Embryophyta</taxon>
        <taxon>Tracheophyta</taxon>
        <taxon>Spermatophyta</taxon>
        <taxon>Magnoliopsida</taxon>
        <taxon>eudicotyledons</taxon>
        <taxon>Gunneridae</taxon>
        <taxon>Pentapetalae</taxon>
        <taxon>rosids</taxon>
        <taxon>fabids</taxon>
        <taxon>Fabales</taxon>
        <taxon>Fabaceae</taxon>
        <taxon>Papilionoideae</taxon>
        <taxon>50 kb inversion clade</taxon>
        <taxon>NPAAA clade</taxon>
        <taxon>Hologalegina</taxon>
        <taxon>IRL clade</taxon>
        <taxon>Trifolieae</taxon>
        <taxon>Trifolium</taxon>
    </lineage>
</organism>